<sequence length="383" mass="43631">MSNFDETSTPAICENCLGKNPYLEMIREVNGAECKTCTRVFPVFKWAPVKGGRFKRTVICLTCARARNCCQSCMLDLTYGIDLRTRDQLLKLAGSKTMDLLSAPVNETSKKYVANNLERKYLELGESGIESQEEKRQKATEILQKLSETKSNNIKVKDNEKENTNKKNSNNNNEANSKSNDNFKLSNAEILKLTKGLPLNGTLKNKPKNEETKSFFIFGFNEKFPEYLIKEFFSDKFNIEVEAITLNHKGGFGYIYFRSRKTSELVSELILKSNGETNPVNYYTAPFLLIIDRTPIRVCWGAPPKNSLNHTNAQLYKINSIVKRQMKKFADQDNKATASEKRKVIESNVTDTNSNNKKKKSNSVPLPPSKKINYKSLQNDYEI</sequence>
<name>A0ACB5TYM0_CANBO</name>
<organism evidence="1 2">
    <name type="scientific">Candida boidinii</name>
    <name type="common">Yeast</name>
    <dbReference type="NCBI Taxonomy" id="5477"/>
    <lineage>
        <taxon>Eukaryota</taxon>
        <taxon>Fungi</taxon>
        <taxon>Dikarya</taxon>
        <taxon>Ascomycota</taxon>
        <taxon>Saccharomycotina</taxon>
        <taxon>Pichiomycetes</taxon>
        <taxon>Pichiales</taxon>
        <taxon>Pichiaceae</taxon>
        <taxon>Ogataea</taxon>
        <taxon>Ogataea/Candida clade</taxon>
    </lineage>
</organism>
<proteinExistence type="predicted"/>
<reference evidence="1" key="1">
    <citation type="submission" date="2023-04" db="EMBL/GenBank/DDBJ databases">
        <title>Candida boidinii NBRC 1967.</title>
        <authorList>
            <person name="Ichikawa N."/>
            <person name="Sato H."/>
            <person name="Tonouchi N."/>
        </authorList>
    </citation>
    <scope>NUCLEOTIDE SEQUENCE</scope>
    <source>
        <strain evidence="1">NBRC 1967</strain>
    </source>
</reference>
<gene>
    <name evidence="1" type="ORF">Cboi01_000479500</name>
</gene>
<comment type="caution">
    <text evidence="1">The sequence shown here is derived from an EMBL/GenBank/DDBJ whole genome shotgun (WGS) entry which is preliminary data.</text>
</comment>
<accession>A0ACB5TYM0</accession>
<protein>
    <submittedName>
        <fullName evidence="1">Unnamed protein product</fullName>
    </submittedName>
</protein>
<dbReference type="Proteomes" id="UP001165101">
    <property type="component" value="Unassembled WGS sequence"/>
</dbReference>
<evidence type="ECO:0000313" key="2">
    <source>
        <dbReference type="Proteomes" id="UP001165101"/>
    </source>
</evidence>
<evidence type="ECO:0000313" key="1">
    <source>
        <dbReference type="EMBL" id="GME97997.1"/>
    </source>
</evidence>
<dbReference type="EMBL" id="BSXV01003286">
    <property type="protein sequence ID" value="GME97997.1"/>
    <property type="molecule type" value="Genomic_DNA"/>
</dbReference>
<keyword evidence="2" id="KW-1185">Reference proteome</keyword>